<dbReference type="GO" id="GO:0016787">
    <property type="term" value="F:hydrolase activity"/>
    <property type="evidence" value="ECO:0007669"/>
    <property type="project" value="UniProtKB-KW"/>
</dbReference>
<gene>
    <name evidence="5" type="ORF">HW532_05535</name>
</gene>
<name>A0A7S8HB42_9HYPH</name>
<dbReference type="PRINTS" id="PR00502">
    <property type="entry name" value="NUDIXFAMILY"/>
</dbReference>
<dbReference type="PANTHER" id="PTHR43736:SF1">
    <property type="entry name" value="DIHYDRONEOPTERIN TRIPHOSPHATE DIPHOSPHATASE"/>
    <property type="match status" value="1"/>
</dbReference>
<feature type="domain" description="Nudix hydrolase" evidence="4">
    <location>
        <begin position="5"/>
        <end position="134"/>
    </location>
</feature>
<evidence type="ECO:0000259" key="4">
    <source>
        <dbReference type="PROSITE" id="PS51462"/>
    </source>
</evidence>
<protein>
    <submittedName>
        <fullName evidence="5">NUDIX hydrolase</fullName>
    </submittedName>
</protein>
<dbReference type="SUPFAM" id="SSF55811">
    <property type="entry name" value="Nudix"/>
    <property type="match status" value="1"/>
</dbReference>
<dbReference type="PROSITE" id="PS00893">
    <property type="entry name" value="NUDIX_BOX"/>
    <property type="match status" value="1"/>
</dbReference>
<evidence type="ECO:0000256" key="1">
    <source>
        <dbReference type="ARBA" id="ARBA00001946"/>
    </source>
</evidence>
<sequence>MAIETPLLATDCVVFDGAGRLLLIERLNEPHAGRFALPGGFVEIGESVEAACRRELAEETGIAAEGLTLVGVYSDPARDPRGHVVSIAFLTRVGHPEPAAGSDARAAQFRADWRDLPLAFDHGRIVADAMKLMMA</sequence>
<proteinExistence type="inferred from homology"/>
<keyword evidence="2 3" id="KW-0378">Hydrolase</keyword>
<dbReference type="PROSITE" id="PS51462">
    <property type="entry name" value="NUDIX"/>
    <property type="match status" value="1"/>
</dbReference>
<comment type="similarity">
    <text evidence="3">Belongs to the Nudix hydrolase family.</text>
</comment>
<evidence type="ECO:0000313" key="6">
    <source>
        <dbReference type="Proteomes" id="UP000593594"/>
    </source>
</evidence>
<dbReference type="PANTHER" id="PTHR43736">
    <property type="entry name" value="ADP-RIBOSE PYROPHOSPHATASE"/>
    <property type="match status" value="1"/>
</dbReference>
<dbReference type="Proteomes" id="UP000593594">
    <property type="component" value="Chromosome"/>
</dbReference>
<reference evidence="5 6" key="1">
    <citation type="submission" date="2020-06" db="EMBL/GenBank/DDBJ databases">
        <title>Genome sequence of 2 isolates from Red Sea Mangroves.</title>
        <authorList>
            <person name="Sefrji F."/>
            <person name="Michoud G."/>
            <person name="Merlino G."/>
            <person name="Daffonchio D."/>
        </authorList>
    </citation>
    <scope>NUCLEOTIDE SEQUENCE [LARGE SCALE GENOMIC DNA]</scope>
    <source>
        <strain evidence="5 6">R1DC25</strain>
    </source>
</reference>
<dbReference type="CDD" id="cd18873">
    <property type="entry name" value="NUDIX_NadM_like"/>
    <property type="match status" value="1"/>
</dbReference>
<dbReference type="Pfam" id="PF00293">
    <property type="entry name" value="NUDIX"/>
    <property type="match status" value="1"/>
</dbReference>
<dbReference type="InterPro" id="IPR015797">
    <property type="entry name" value="NUDIX_hydrolase-like_dom_sf"/>
</dbReference>
<dbReference type="InterPro" id="IPR000086">
    <property type="entry name" value="NUDIX_hydrolase_dom"/>
</dbReference>
<keyword evidence="6" id="KW-1185">Reference proteome</keyword>
<dbReference type="AlphaFoldDB" id="A0A7S8HB42"/>
<dbReference type="InterPro" id="IPR020084">
    <property type="entry name" value="NUDIX_hydrolase_CS"/>
</dbReference>
<organism evidence="5 6">
    <name type="scientific">Kaustia mangrovi</name>
    <dbReference type="NCBI Taxonomy" id="2593653"/>
    <lineage>
        <taxon>Bacteria</taxon>
        <taxon>Pseudomonadati</taxon>
        <taxon>Pseudomonadota</taxon>
        <taxon>Alphaproteobacteria</taxon>
        <taxon>Hyphomicrobiales</taxon>
        <taxon>Parvibaculaceae</taxon>
        <taxon>Kaustia</taxon>
    </lineage>
</organism>
<evidence type="ECO:0000256" key="2">
    <source>
        <dbReference type="ARBA" id="ARBA00022801"/>
    </source>
</evidence>
<dbReference type="InterPro" id="IPR020476">
    <property type="entry name" value="Nudix_hydrolase"/>
</dbReference>
<dbReference type="EMBL" id="CP058214">
    <property type="protein sequence ID" value="QPC42210.1"/>
    <property type="molecule type" value="Genomic_DNA"/>
</dbReference>
<comment type="cofactor">
    <cofactor evidence="1">
        <name>Mg(2+)</name>
        <dbReference type="ChEBI" id="CHEBI:18420"/>
    </cofactor>
</comment>
<accession>A0A7S8HB42</accession>
<dbReference type="Gene3D" id="3.90.79.10">
    <property type="entry name" value="Nucleoside Triphosphate Pyrophosphohydrolase"/>
    <property type="match status" value="1"/>
</dbReference>
<dbReference type="KEGG" id="kmn:HW532_05535"/>
<evidence type="ECO:0000313" key="5">
    <source>
        <dbReference type="EMBL" id="QPC42210.1"/>
    </source>
</evidence>
<dbReference type="RefSeq" id="WP_213163442.1">
    <property type="nucleotide sequence ID" value="NZ_CP058214.1"/>
</dbReference>
<evidence type="ECO:0000256" key="3">
    <source>
        <dbReference type="RuleBase" id="RU003476"/>
    </source>
</evidence>